<gene>
    <name evidence="1" type="ORF">NT6N_15240</name>
</gene>
<reference evidence="1" key="1">
    <citation type="submission" date="2024-07" db="EMBL/GenBank/DDBJ databases">
        <title>Complete genome sequence of Verrucomicrobiaceae bacterium NT6N.</title>
        <authorList>
            <person name="Huang C."/>
            <person name="Takami H."/>
            <person name="Hamasaki K."/>
        </authorList>
    </citation>
    <scope>NUCLEOTIDE SEQUENCE</scope>
    <source>
        <strain evidence="1">NT6N</strain>
    </source>
</reference>
<sequence>MGLVIFYPVAIVSHTGVKATSNLTNPTHILFIHRAKKIPATRVWDAGVDNQVAFLAVLCPAAAKCHG</sequence>
<dbReference type="AlphaFoldDB" id="A0AAT9FKK0"/>
<organism evidence="1">
    <name type="scientific">Oceaniferula spumae</name>
    <dbReference type="NCBI Taxonomy" id="2979115"/>
    <lineage>
        <taxon>Bacteria</taxon>
        <taxon>Pseudomonadati</taxon>
        <taxon>Verrucomicrobiota</taxon>
        <taxon>Verrucomicrobiia</taxon>
        <taxon>Verrucomicrobiales</taxon>
        <taxon>Verrucomicrobiaceae</taxon>
        <taxon>Oceaniferula</taxon>
    </lineage>
</organism>
<evidence type="ECO:0000313" key="1">
    <source>
        <dbReference type="EMBL" id="BDS06484.1"/>
    </source>
</evidence>
<dbReference type="KEGG" id="osu:NT6N_15240"/>
<dbReference type="EMBL" id="AP026866">
    <property type="protein sequence ID" value="BDS06484.1"/>
    <property type="molecule type" value="Genomic_DNA"/>
</dbReference>
<accession>A0AAT9FKK0</accession>
<proteinExistence type="predicted"/>
<name>A0AAT9FKK0_9BACT</name>
<protein>
    <submittedName>
        <fullName evidence="1">Uncharacterized protein</fullName>
    </submittedName>
</protein>